<accession>A0A9W9ESK3</accession>
<feature type="repeat" description="ANK" evidence="3">
    <location>
        <begin position="363"/>
        <end position="395"/>
    </location>
</feature>
<comment type="caution">
    <text evidence="4">The sequence shown here is derived from an EMBL/GenBank/DDBJ whole genome shotgun (WGS) entry which is preliminary data.</text>
</comment>
<reference evidence="4" key="1">
    <citation type="submission" date="2022-11" db="EMBL/GenBank/DDBJ databases">
        <authorList>
            <person name="Petersen C."/>
        </authorList>
    </citation>
    <scope>NUCLEOTIDE SEQUENCE</scope>
    <source>
        <strain evidence="4">IBT 30069</strain>
    </source>
</reference>
<dbReference type="PROSITE" id="PS50297">
    <property type="entry name" value="ANK_REP_REGION"/>
    <property type="match status" value="4"/>
</dbReference>
<evidence type="ECO:0000256" key="3">
    <source>
        <dbReference type="PROSITE-ProRule" id="PRU00023"/>
    </source>
</evidence>
<keyword evidence="1" id="KW-0677">Repeat</keyword>
<dbReference type="Pfam" id="PF12796">
    <property type="entry name" value="Ank_2"/>
    <property type="match status" value="2"/>
</dbReference>
<evidence type="ECO:0000313" key="4">
    <source>
        <dbReference type="EMBL" id="KAJ5087232.1"/>
    </source>
</evidence>
<feature type="repeat" description="ANK" evidence="3">
    <location>
        <begin position="113"/>
        <end position="139"/>
    </location>
</feature>
<dbReference type="PANTHER" id="PTHR24123">
    <property type="entry name" value="ANKYRIN REPEAT-CONTAINING"/>
    <property type="match status" value="1"/>
</dbReference>
<dbReference type="Pfam" id="PF00023">
    <property type="entry name" value="Ank"/>
    <property type="match status" value="1"/>
</dbReference>
<feature type="repeat" description="ANK" evidence="3">
    <location>
        <begin position="80"/>
        <end position="112"/>
    </location>
</feature>
<dbReference type="SMART" id="SM00248">
    <property type="entry name" value="ANK"/>
    <property type="match status" value="7"/>
</dbReference>
<dbReference type="InterPro" id="IPR036770">
    <property type="entry name" value="Ankyrin_rpt-contain_sf"/>
</dbReference>
<evidence type="ECO:0000313" key="5">
    <source>
        <dbReference type="Proteomes" id="UP001149165"/>
    </source>
</evidence>
<gene>
    <name evidence="4" type="ORF">N7456_010848</name>
</gene>
<dbReference type="InterPro" id="IPR051165">
    <property type="entry name" value="Multifunctional_ANK_Repeat"/>
</dbReference>
<organism evidence="4 5">
    <name type="scientific">Penicillium angulare</name>
    <dbReference type="NCBI Taxonomy" id="116970"/>
    <lineage>
        <taxon>Eukaryota</taxon>
        <taxon>Fungi</taxon>
        <taxon>Dikarya</taxon>
        <taxon>Ascomycota</taxon>
        <taxon>Pezizomycotina</taxon>
        <taxon>Eurotiomycetes</taxon>
        <taxon>Eurotiomycetidae</taxon>
        <taxon>Eurotiales</taxon>
        <taxon>Aspergillaceae</taxon>
        <taxon>Penicillium</taxon>
    </lineage>
</organism>
<keyword evidence="2 3" id="KW-0040">ANK repeat</keyword>
<dbReference type="InterPro" id="IPR002110">
    <property type="entry name" value="Ankyrin_rpt"/>
</dbReference>
<dbReference type="Proteomes" id="UP001149165">
    <property type="component" value="Unassembled WGS sequence"/>
</dbReference>
<protein>
    <submittedName>
        <fullName evidence="4">Uncharacterized protein</fullName>
    </submittedName>
</protein>
<dbReference type="PROSITE" id="PS50088">
    <property type="entry name" value="ANK_REPEAT"/>
    <property type="match status" value="4"/>
</dbReference>
<evidence type="ECO:0000256" key="1">
    <source>
        <dbReference type="ARBA" id="ARBA00022737"/>
    </source>
</evidence>
<dbReference type="OrthoDB" id="1577640at2759"/>
<dbReference type="PANTHER" id="PTHR24123:SF141">
    <property type="entry name" value="ANKYRIN 2, ISOFORM U"/>
    <property type="match status" value="1"/>
</dbReference>
<dbReference type="Gene3D" id="1.25.40.20">
    <property type="entry name" value="Ankyrin repeat-containing domain"/>
    <property type="match status" value="3"/>
</dbReference>
<sequence>MIYNHMWPGTPFSCAHLRWTLLSPLGWATVLGLESLVHLLLSERPGDLHLIQDIKPERRNCIQEKKPCLECRGTRFRKPISGTALTKAVEFGHTSIIQLLINNGADINSSGESGHTALSVACRRGNSDLVKYLLNLGASPSHGLTYAIHEKSLLICQLLLEAGAVADEPIEEEIPLMMAASLGYDDICQVLLNFGADVNRLMEANDSVLRNPLGAIDALSAATMSGNIQTVEVLLSNGAHIRGSALAYSLTGPEDGIRDSHREICNILIQHGADLNPDLGGFFNTPLAMALRNHWWDIARCMIKKGARVDPSDPTCLSAGNILVEAVFSLEMTREILGIGVDADSPIAAVDSWAWELDYDAYNFTTAFQAAAYYGRVDTVNLLLENGANPYIFSPLDGTLLLSPFAGACYITESILPESQGNTEEEPHDQNIRDKLAQTYKILQERGAGNLVPWFSLNYDAFCEYMGGIKYRSIKTGVVEAESIDEESFAVLSR</sequence>
<dbReference type="AlphaFoldDB" id="A0A9W9ESK3"/>
<dbReference type="EMBL" id="JAPQKH010000007">
    <property type="protein sequence ID" value="KAJ5087232.1"/>
    <property type="molecule type" value="Genomic_DNA"/>
</dbReference>
<evidence type="ECO:0000256" key="2">
    <source>
        <dbReference type="ARBA" id="ARBA00023043"/>
    </source>
</evidence>
<reference evidence="4" key="2">
    <citation type="journal article" date="2023" name="IMA Fungus">
        <title>Comparative genomic study of the Penicillium genus elucidates a diverse pangenome and 15 lateral gene transfer events.</title>
        <authorList>
            <person name="Petersen C."/>
            <person name="Sorensen T."/>
            <person name="Nielsen M.R."/>
            <person name="Sondergaard T.E."/>
            <person name="Sorensen J.L."/>
            <person name="Fitzpatrick D.A."/>
            <person name="Frisvad J.C."/>
            <person name="Nielsen K.L."/>
        </authorList>
    </citation>
    <scope>NUCLEOTIDE SEQUENCE</scope>
    <source>
        <strain evidence="4">IBT 30069</strain>
    </source>
</reference>
<keyword evidence="5" id="KW-1185">Reference proteome</keyword>
<dbReference type="SUPFAM" id="SSF48403">
    <property type="entry name" value="Ankyrin repeat"/>
    <property type="match status" value="1"/>
</dbReference>
<feature type="repeat" description="ANK" evidence="3">
    <location>
        <begin position="171"/>
        <end position="203"/>
    </location>
</feature>
<proteinExistence type="predicted"/>
<name>A0A9W9ESK3_9EURO</name>